<dbReference type="SUPFAM" id="SSF54197">
    <property type="entry name" value="HIT-like"/>
    <property type="match status" value="1"/>
</dbReference>
<keyword evidence="6" id="KW-1185">Reference proteome</keyword>
<dbReference type="GO" id="GO:0009117">
    <property type="term" value="P:nucleotide metabolic process"/>
    <property type="evidence" value="ECO:0007669"/>
    <property type="project" value="TreeGrafter"/>
</dbReference>
<dbReference type="PANTHER" id="PTHR46648">
    <property type="entry name" value="HIT FAMILY PROTEIN 1"/>
    <property type="match status" value="1"/>
</dbReference>
<protein>
    <submittedName>
        <fullName evidence="5">HIT family protein</fullName>
    </submittedName>
</protein>
<dbReference type="RefSeq" id="WP_191071184.1">
    <property type="nucleotide sequence ID" value="NZ_CP060506.1"/>
</dbReference>
<proteinExistence type="predicted"/>
<dbReference type="Proteomes" id="UP000627538">
    <property type="component" value="Unassembled WGS sequence"/>
</dbReference>
<dbReference type="PANTHER" id="PTHR46648:SF1">
    <property type="entry name" value="ADENOSINE 5'-MONOPHOSPHORAMIDASE HNT1"/>
    <property type="match status" value="1"/>
</dbReference>
<evidence type="ECO:0000256" key="3">
    <source>
        <dbReference type="PROSITE-ProRule" id="PRU00464"/>
    </source>
</evidence>
<evidence type="ECO:0000256" key="2">
    <source>
        <dbReference type="PIRSR" id="PIRSR601310-3"/>
    </source>
</evidence>
<feature type="active site" description="Tele-AMP-histidine intermediate" evidence="1">
    <location>
        <position position="93"/>
    </location>
</feature>
<dbReference type="PRINTS" id="PR00332">
    <property type="entry name" value="HISTRIAD"/>
</dbReference>
<organism evidence="5 6">
    <name type="scientific">Nanchangia anserum</name>
    <dbReference type="NCBI Taxonomy" id="2692125"/>
    <lineage>
        <taxon>Bacteria</taxon>
        <taxon>Bacillati</taxon>
        <taxon>Actinomycetota</taxon>
        <taxon>Actinomycetes</taxon>
        <taxon>Actinomycetales</taxon>
        <taxon>Actinomycetaceae</taxon>
        <taxon>Nanchangia</taxon>
    </lineage>
</organism>
<name>A0A8I0GAA8_9ACTO</name>
<evidence type="ECO:0000256" key="1">
    <source>
        <dbReference type="PIRSR" id="PIRSR601310-1"/>
    </source>
</evidence>
<gene>
    <name evidence="5" type="ORF">H8R10_02540</name>
</gene>
<dbReference type="PROSITE" id="PS51084">
    <property type="entry name" value="HIT_2"/>
    <property type="match status" value="1"/>
</dbReference>
<comment type="caution">
    <text evidence="5">The sequence shown here is derived from an EMBL/GenBank/DDBJ whole genome shotgun (WGS) entry which is preliminary data.</text>
</comment>
<dbReference type="AlphaFoldDB" id="A0A8I0GAA8"/>
<evidence type="ECO:0000313" key="6">
    <source>
        <dbReference type="Proteomes" id="UP000627538"/>
    </source>
</evidence>
<dbReference type="InterPro" id="IPR011146">
    <property type="entry name" value="HIT-like"/>
</dbReference>
<dbReference type="InterPro" id="IPR001310">
    <property type="entry name" value="Histidine_triad_HIT"/>
</dbReference>
<accession>A0A8I0GAA8</accession>
<evidence type="ECO:0000313" key="5">
    <source>
        <dbReference type="EMBL" id="MBD3689113.1"/>
    </source>
</evidence>
<dbReference type="Gene3D" id="3.30.428.10">
    <property type="entry name" value="HIT-like"/>
    <property type="match status" value="1"/>
</dbReference>
<dbReference type="Pfam" id="PF01230">
    <property type="entry name" value="HIT"/>
    <property type="match status" value="1"/>
</dbReference>
<sequence>METVFTQIINGSIPGTFVWADETCVAFATIEPVQPGHLLLVPREPVESYWQAPPETVAHMARVAQIISRAQLEACGGARVGQIVAGFDVPHLHIHLIPLRDQSQLRLDGATPGDPEDIAEACERIRAALRAAGETDHVCEAAPGA</sequence>
<dbReference type="EMBL" id="JACRUO010000001">
    <property type="protein sequence ID" value="MBD3689113.1"/>
    <property type="molecule type" value="Genomic_DNA"/>
</dbReference>
<feature type="domain" description="HIT" evidence="4">
    <location>
        <begin position="4"/>
        <end position="107"/>
    </location>
</feature>
<dbReference type="GO" id="GO:0003824">
    <property type="term" value="F:catalytic activity"/>
    <property type="evidence" value="ECO:0007669"/>
    <property type="project" value="InterPro"/>
</dbReference>
<evidence type="ECO:0000259" key="4">
    <source>
        <dbReference type="PROSITE" id="PS51084"/>
    </source>
</evidence>
<reference evidence="5 6" key="1">
    <citation type="submission" date="2020-08" db="EMBL/GenBank/DDBJ databases">
        <title>Winkia gen. nov., sp. nov., isolated from faeces of the Anser albifrons in China.</title>
        <authorList>
            <person name="Liu Q."/>
        </authorList>
    </citation>
    <scope>NUCLEOTIDE SEQUENCE [LARGE SCALE GENOMIC DNA]</scope>
    <source>
        <strain evidence="5 6">C62</strain>
    </source>
</reference>
<dbReference type="InterPro" id="IPR036265">
    <property type="entry name" value="HIT-like_sf"/>
</dbReference>
<feature type="short sequence motif" description="Histidine triad motif" evidence="2 3">
    <location>
        <begin position="91"/>
        <end position="95"/>
    </location>
</feature>